<evidence type="ECO:0000256" key="3">
    <source>
        <dbReference type="ARBA" id="ARBA00023163"/>
    </source>
</evidence>
<dbReference type="SUPFAM" id="SSF46689">
    <property type="entry name" value="Homeodomain-like"/>
    <property type="match status" value="1"/>
</dbReference>
<keyword evidence="3" id="KW-0804">Transcription</keyword>
<dbReference type="Pfam" id="PF12833">
    <property type="entry name" value="HTH_18"/>
    <property type="match status" value="1"/>
</dbReference>
<keyword evidence="2" id="KW-0238">DNA-binding</keyword>
<evidence type="ECO:0000313" key="5">
    <source>
        <dbReference type="EMBL" id="AVM01843.1"/>
    </source>
</evidence>
<dbReference type="PANTHER" id="PTHR43280:SF31">
    <property type="entry name" value="TRANSCRIPTIONAL REGULATORY PROTEIN"/>
    <property type="match status" value="1"/>
</dbReference>
<evidence type="ECO:0000259" key="4">
    <source>
        <dbReference type="PROSITE" id="PS01124"/>
    </source>
</evidence>
<dbReference type="InterPro" id="IPR018060">
    <property type="entry name" value="HTH_AraC"/>
</dbReference>
<protein>
    <recommendedName>
        <fullName evidence="4">HTH araC/xylS-type domain-containing protein</fullName>
    </recommendedName>
</protein>
<sequence>MKSWQARLSRIAGDVVEEPPIHGAGARAPRLRGPQAGAGGNYELYRYCRRQSTLTSVFAMLGSPAPVSTGWADLWTGDEVVFGTYLSHGAGGSADLTVPYRPGDLILTGSATRLPRIDDTPCDAVGVLIPWRLVSRWRAAIVESPRPIVLGSLLARSAAAYLTSFAVPVATGLAPESGDAELALVEVLNAVLEEMDREHSAEPDNPLLVRAAVLDLIERKYSYPDFGVDAIASELYLSRRQVYRYFEGDGPSLASRIADRRARAALDMLRADPRVSVGTVARRAGFGSVATFRKRFREKMGIGPSEYRLQLLNGRNDAGVALSDLETGS</sequence>
<dbReference type="GO" id="GO:0003700">
    <property type="term" value="F:DNA-binding transcription factor activity"/>
    <property type="evidence" value="ECO:0007669"/>
    <property type="project" value="InterPro"/>
</dbReference>
<dbReference type="KEGG" id="git:C6V83_17840"/>
<accession>A0A2S0KJK5</accession>
<dbReference type="Gene3D" id="1.10.10.60">
    <property type="entry name" value="Homeodomain-like"/>
    <property type="match status" value="1"/>
</dbReference>
<dbReference type="Proteomes" id="UP000239814">
    <property type="component" value="Chromosome"/>
</dbReference>
<dbReference type="PANTHER" id="PTHR43280">
    <property type="entry name" value="ARAC-FAMILY TRANSCRIPTIONAL REGULATOR"/>
    <property type="match status" value="1"/>
</dbReference>
<proteinExistence type="predicted"/>
<keyword evidence="1" id="KW-0805">Transcription regulation</keyword>
<organism evidence="5 6">
    <name type="scientific">Gordonia iterans</name>
    <dbReference type="NCBI Taxonomy" id="1004901"/>
    <lineage>
        <taxon>Bacteria</taxon>
        <taxon>Bacillati</taxon>
        <taxon>Actinomycetota</taxon>
        <taxon>Actinomycetes</taxon>
        <taxon>Mycobacteriales</taxon>
        <taxon>Gordoniaceae</taxon>
        <taxon>Gordonia</taxon>
    </lineage>
</organism>
<dbReference type="AlphaFoldDB" id="A0A2S0KJK5"/>
<evidence type="ECO:0000256" key="1">
    <source>
        <dbReference type="ARBA" id="ARBA00023015"/>
    </source>
</evidence>
<dbReference type="SMART" id="SM00342">
    <property type="entry name" value="HTH_ARAC"/>
    <property type="match status" value="1"/>
</dbReference>
<gene>
    <name evidence="5" type="ORF">C6V83_17840</name>
</gene>
<feature type="domain" description="HTH araC/xylS-type" evidence="4">
    <location>
        <begin position="211"/>
        <end position="310"/>
    </location>
</feature>
<dbReference type="EMBL" id="CP027433">
    <property type="protein sequence ID" value="AVM01843.1"/>
    <property type="molecule type" value="Genomic_DNA"/>
</dbReference>
<evidence type="ECO:0000313" key="6">
    <source>
        <dbReference type="Proteomes" id="UP000239814"/>
    </source>
</evidence>
<name>A0A2S0KJK5_9ACTN</name>
<evidence type="ECO:0000256" key="2">
    <source>
        <dbReference type="ARBA" id="ARBA00023125"/>
    </source>
</evidence>
<dbReference type="InterPro" id="IPR009057">
    <property type="entry name" value="Homeodomain-like_sf"/>
</dbReference>
<dbReference type="PROSITE" id="PS01124">
    <property type="entry name" value="HTH_ARAC_FAMILY_2"/>
    <property type="match status" value="1"/>
</dbReference>
<dbReference type="GO" id="GO:0043565">
    <property type="term" value="F:sequence-specific DNA binding"/>
    <property type="evidence" value="ECO:0007669"/>
    <property type="project" value="InterPro"/>
</dbReference>
<reference evidence="5 6" key="1">
    <citation type="submission" date="2018-03" db="EMBL/GenBank/DDBJ databases">
        <title>Characteristics and genome of n-alkane degrading marine bacteria Gordonia iterans isolated from crude oil contaminated in Tae-an, South Korea.</title>
        <authorList>
            <person name="Lee S.-S."/>
            <person name="Kim H."/>
        </authorList>
    </citation>
    <scope>NUCLEOTIDE SEQUENCE [LARGE SCALE GENOMIC DNA]</scope>
    <source>
        <strain evidence="5 6">Co17</strain>
    </source>
</reference>
<keyword evidence="6" id="KW-1185">Reference proteome</keyword>